<name>A0A0G0FHM3_9BACT</name>
<dbReference type="Proteomes" id="UP000034508">
    <property type="component" value="Unassembled WGS sequence"/>
</dbReference>
<dbReference type="EMBL" id="LBSM01000004">
    <property type="protein sequence ID" value="KKQ18533.1"/>
    <property type="molecule type" value="Genomic_DNA"/>
</dbReference>
<dbReference type="GO" id="GO:0046872">
    <property type="term" value="F:metal ion binding"/>
    <property type="evidence" value="ECO:0007669"/>
    <property type="project" value="UniProtKB-KW"/>
</dbReference>
<reference evidence="3 4" key="1">
    <citation type="journal article" date="2015" name="Nature">
        <title>rRNA introns, odd ribosomes, and small enigmatic genomes across a large radiation of phyla.</title>
        <authorList>
            <person name="Brown C.T."/>
            <person name="Hug L.A."/>
            <person name="Thomas B.C."/>
            <person name="Sharon I."/>
            <person name="Castelle C.J."/>
            <person name="Singh A."/>
            <person name="Wilkins M.J."/>
            <person name="Williams K.H."/>
            <person name="Banfield J.F."/>
        </authorList>
    </citation>
    <scope>NUCLEOTIDE SEQUENCE [LARGE SCALE GENOMIC DNA]</scope>
</reference>
<dbReference type="AlphaFoldDB" id="A0A0G0FHM3"/>
<organism evidence="3 4">
    <name type="scientific">Berkelbacteria bacterium GW2011_GWA1_36_9</name>
    <dbReference type="NCBI Taxonomy" id="1618331"/>
    <lineage>
        <taxon>Bacteria</taxon>
        <taxon>Candidatus Berkelbacteria</taxon>
    </lineage>
</organism>
<dbReference type="InterPro" id="IPR039461">
    <property type="entry name" value="Peptidase_M49"/>
</dbReference>
<sequence>MKNQSDYIKIFDIETPYLAKEEKVVLDKLVDAAKLVSKVYAKQIQEGFYPADATRKEIEKAASGNPDILSPFTFVGRDEKGGLVAIPYHQKYHDLIVPVARKLNEAAESAVLPRDFQQALVIQAKALLSGEYHKAQMAWMKIKPYSLDIVIGPIERNEDNLFFTKRSYEAWVGILSKDVSERISLLKDTVFSARRQILVSEKVDFMDKVQFRAERVAVFAGMIANYSYTATTLPNDIDLLEKYGSETWIFLPSIRENFKNCQYPVFNAIFAPFFKNSFTKDTLHRGYLLIASFHEIARVLIRYRFAVDRMKEFYPVFNDAAVEALGVKMAGMLLLKDAISQKEMEAILVMFLIRLFDGFLEPEEKKIGFGPLILGNTILMNSLISSGALKITREGISWPNFTKMFIAVSNIADTLEKILAEGTYKDAQDYMNKHSSTAVFKHFIPSLKTLRC</sequence>
<evidence type="ECO:0000313" key="3">
    <source>
        <dbReference type="EMBL" id="KKQ18533.1"/>
    </source>
</evidence>
<dbReference type="Gene3D" id="3.30.540.30">
    <property type="match status" value="1"/>
</dbReference>
<keyword evidence="1" id="KW-0479">Metal-binding</keyword>
<proteinExistence type="predicted"/>
<evidence type="ECO:0000256" key="2">
    <source>
        <dbReference type="ARBA" id="ARBA00022801"/>
    </source>
</evidence>
<evidence type="ECO:0000256" key="1">
    <source>
        <dbReference type="ARBA" id="ARBA00022723"/>
    </source>
</evidence>
<keyword evidence="2" id="KW-0378">Hydrolase</keyword>
<dbReference type="PANTHER" id="PTHR23422:SF9">
    <property type="entry name" value="ZN-DEPENDENT HYDROLASE"/>
    <property type="match status" value="1"/>
</dbReference>
<comment type="caution">
    <text evidence="3">The sequence shown here is derived from an EMBL/GenBank/DDBJ whole genome shotgun (WGS) entry which is preliminary data.</text>
</comment>
<gene>
    <name evidence="3" type="ORF">US31_C0004G0095</name>
</gene>
<evidence type="ECO:0000313" key="4">
    <source>
        <dbReference type="Proteomes" id="UP000034508"/>
    </source>
</evidence>
<dbReference type="PANTHER" id="PTHR23422">
    <property type="entry name" value="DIPEPTIDYL PEPTIDASE III-RELATED"/>
    <property type="match status" value="1"/>
</dbReference>
<dbReference type="GO" id="GO:0008239">
    <property type="term" value="F:dipeptidyl-peptidase activity"/>
    <property type="evidence" value="ECO:0007669"/>
    <property type="project" value="TreeGrafter"/>
</dbReference>
<accession>A0A0G0FHM3</accession>
<protein>
    <submittedName>
        <fullName evidence="3">Peptidase family M49</fullName>
    </submittedName>
</protein>
<dbReference type="GO" id="GO:0005737">
    <property type="term" value="C:cytoplasm"/>
    <property type="evidence" value="ECO:0007669"/>
    <property type="project" value="TreeGrafter"/>
</dbReference>